<dbReference type="Gene3D" id="3.30.1330.230">
    <property type="match status" value="1"/>
</dbReference>
<dbReference type="RefSeq" id="WP_319597713.1">
    <property type="nucleotide sequence ID" value="NZ_AP035884.1"/>
</dbReference>
<protein>
    <recommendedName>
        <fullName evidence="1">YcaO domain-containing protein</fullName>
    </recommendedName>
</protein>
<dbReference type="PANTHER" id="PTHR37809">
    <property type="entry name" value="RIBOSOMAL PROTEIN S12 METHYLTHIOTRANSFERASE ACCESSORY FACTOR YCAO"/>
    <property type="match status" value="1"/>
</dbReference>
<dbReference type="AlphaFoldDB" id="A0AB33K7W6"/>
<dbReference type="InterPro" id="IPR003776">
    <property type="entry name" value="YcaO-like_dom"/>
</dbReference>
<proteinExistence type="predicted"/>
<feature type="domain" description="YcaO" evidence="1">
    <location>
        <begin position="58"/>
        <end position="425"/>
    </location>
</feature>
<dbReference type="NCBIfam" id="TIGR03604">
    <property type="entry name" value="TOMM_cyclo_SagD"/>
    <property type="match status" value="1"/>
</dbReference>
<dbReference type="InterPro" id="IPR027624">
    <property type="entry name" value="TOMM_cyclo_SagD"/>
</dbReference>
<gene>
    <name evidence="2" type="ORF">SCMC78_10900</name>
</gene>
<dbReference type="PROSITE" id="PS51664">
    <property type="entry name" value="YCAO"/>
    <property type="match status" value="1"/>
</dbReference>
<reference evidence="2" key="1">
    <citation type="submission" date="2024-07" db="EMBL/GenBank/DDBJ databases">
        <title>Complete genome sequences of cellulolytic bacteria, Kitasatospora sp. CMC57 and Streptomyces sp. CMC78, isolated from Japanese agricultural soil.</title>
        <authorList>
            <person name="Hashimoto T."/>
            <person name="Ito M."/>
            <person name="Iwamoto M."/>
            <person name="Fukahori D."/>
            <person name="Shoda T."/>
            <person name="Sakoda M."/>
            <person name="Morohoshi T."/>
            <person name="Mitsuboshi M."/>
            <person name="Nishizawa T."/>
        </authorList>
    </citation>
    <scope>NUCLEOTIDE SEQUENCE</scope>
    <source>
        <strain evidence="2">CMC78</strain>
    </source>
</reference>
<name>A0AB33K7W6_9ACTN</name>
<dbReference type="PANTHER" id="PTHR37809:SF1">
    <property type="entry name" value="RIBOSOMAL PROTEIN S12 METHYLTHIOTRANSFERASE ACCESSORY FACTOR YCAO"/>
    <property type="match status" value="1"/>
</dbReference>
<accession>A0AB33K7W6</accession>
<organism evidence="2">
    <name type="scientific">Streptomyces sp. CMC78</name>
    <dbReference type="NCBI Taxonomy" id="3231512"/>
    <lineage>
        <taxon>Bacteria</taxon>
        <taxon>Bacillati</taxon>
        <taxon>Actinomycetota</taxon>
        <taxon>Actinomycetes</taxon>
        <taxon>Kitasatosporales</taxon>
        <taxon>Streptomycetaceae</taxon>
        <taxon>Streptomyces</taxon>
    </lineage>
</organism>
<sequence>MSALDHIHELVGPYAAVAHAPRRVHTPYDPDWHHVYLSHSARQRHERPFPYDIAGLAGSGRSADPETAARVAVIENLERIATCTPQSEFVLAAADSLPEAIDLDTVPRCSPEELADPRCSLVRPGPGEPIRWTKGIDLGDGSPVLLPAVMVYLGLRPSPAERFWQPISTGAAAGPTWESALIGGACEVIERDMVSVVWLQRTALPPLDPAHLTDASRRLIAWCARKFITLHLFDATSEIGVPTVYCVQEAPHDPVVGKVVSASTTRDLAAAAESAITESLSIRPSLQAASAQPQLVDMHIRGALEIGRAERSSAFDFLLRPTTPAGPPQPKLDNLSGPDERQNLNNLVAACERAGHKVYAVDLTTPEAAEAGLHIARVIIPGLQPLSFAPHARYLGHPRLYRLPALLGSRVLAEKDLNPDPQPFA</sequence>
<dbReference type="Pfam" id="PF02624">
    <property type="entry name" value="YcaO"/>
    <property type="match status" value="1"/>
</dbReference>
<dbReference type="KEGG" id="stcm:SCMC78_10900"/>
<dbReference type="EMBL" id="AP035884">
    <property type="protein sequence ID" value="BFP51283.1"/>
    <property type="molecule type" value="Genomic_DNA"/>
</dbReference>
<evidence type="ECO:0000259" key="1">
    <source>
        <dbReference type="PROSITE" id="PS51664"/>
    </source>
</evidence>
<evidence type="ECO:0000313" key="2">
    <source>
        <dbReference type="EMBL" id="BFP51283.1"/>
    </source>
</evidence>